<evidence type="ECO:0000256" key="1">
    <source>
        <dbReference type="SAM" id="Phobius"/>
    </source>
</evidence>
<dbReference type="AlphaFoldDB" id="A0AAQ3SCG7"/>
<accession>A0AAQ3SCG7</accession>
<dbReference type="EMBL" id="CP144700">
    <property type="protein sequence ID" value="WVZ23494.1"/>
    <property type="molecule type" value="Genomic_DNA"/>
</dbReference>
<feature type="non-terminal residue" evidence="2">
    <location>
        <position position="1"/>
    </location>
</feature>
<feature type="non-terminal residue" evidence="2">
    <location>
        <position position="117"/>
    </location>
</feature>
<keyword evidence="1" id="KW-0812">Transmembrane</keyword>
<gene>
    <name evidence="2" type="ORF">V8G54_002038</name>
</gene>
<feature type="transmembrane region" description="Helical" evidence="1">
    <location>
        <begin position="85"/>
        <end position="104"/>
    </location>
</feature>
<dbReference type="Proteomes" id="UP001374535">
    <property type="component" value="Chromosome 1"/>
</dbReference>
<keyword evidence="1" id="KW-0472">Membrane</keyword>
<organism evidence="2 3">
    <name type="scientific">Vigna mungo</name>
    <name type="common">Black gram</name>
    <name type="synonym">Phaseolus mungo</name>
    <dbReference type="NCBI Taxonomy" id="3915"/>
    <lineage>
        <taxon>Eukaryota</taxon>
        <taxon>Viridiplantae</taxon>
        <taxon>Streptophyta</taxon>
        <taxon>Embryophyta</taxon>
        <taxon>Tracheophyta</taxon>
        <taxon>Spermatophyta</taxon>
        <taxon>Magnoliopsida</taxon>
        <taxon>eudicotyledons</taxon>
        <taxon>Gunneridae</taxon>
        <taxon>Pentapetalae</taxon>
        <taxon>rosids</taxon>
        <taxon>fabids</taxon>
        <taxon>Fabales</taxon>
        <taxon>Fabaceae</taxon>
        <taxon>Papilionoideae</taxon>
        <taxon>50 kb inversion clade</taxon>
        <taxon>NPAAA clade</taxon>
        <taxon>indigoferoid/millettioid clade</taxon>
        <taxon>Phaseoleae</taxon>
        <taxon>Vigna</taxon>
    </lineage>
</organism>
<keyword evidence="3" id="KW-1185">Reference proteome</keyword>
<sequence>VLTATSQLTKSCNNSTLDSPQSSLLTVLRFGPRKRKTKLKKKKNWVKKGLLILKRKREKNRRRRRRMRLGEFRSSDPLSFLENDFPVPIVIAALFIYLFFIDASKRKSGRKYEKKKK</sequence>
<keyword evidence="1" id="KW-1133">Transmembrane helix</keyword>
<reference evidence="2 3" key="1">
    <citation type="journal article" date="2023" name="Life. Sci Alliance">
        <title>Evolutionary insights into 3D genome organization and epigenetic landscape of Vigna mungo.</title>
        <authorList>
            <person name="Junaid A."/>
            <person name="Singh B."/>
            <person name="Bhatia S."/>
        </authorList>
    </citation>
    <scope>NUCLEOTIDE SEQUENCE [LARGE SCALE GENOMIC DNA]</scope>
    <source>
        <strain evidence="2">Urdbean</strain>
    </source>
</reference>
<protein>
    <submittedName>
        <fullName evidence="2">Uncharacterized protein</fullName>
    </submittedName>
</protein>
<name>A0AAQ3SCG7_VIGMU</name>
<evidence type="ECO:0000313" key="3">
    <source>
        <dbReference type="Proteomes" id="UP001374535"/>
    </source>
</evidence>
<proteinExistence type="predicted"/>
<evidence type="ECO:0000313" key="2">
    <source>
        <dbReference type="EMBL" id="WVZ23494.1"/>
    </source>
</evidence>